<feature type="domain" description="Protein kinase" evidence="7">
    <location>
        <begin position="21"/>
        <end position="291"/>
    </location>
</feature>
<dbReference type="SMART" id="SM00220">
    <property type="entry name" value="S_TKc"/>
    <property type="match status" value="1"/>
</dbReference>
<dbReference type="InterPro" id="IPR011009">
    <property type="entry name" value="Kinase-like_dom_sf"/>
</dbReference>
<reference evidence="8 9" key="1">
    <citation type="journal article" date="2024" name="Plant J.">
        <title>Genome sequences and population genomics reveal climatic adaptation and genomic divergence between two closely related sweetgum species.</title>
        <authorList>
            <person name="Xu W.Q."/>
            <person name="Ren C.Q."/>
            <person name="Zhang X.Y."/>
            <person name="Comes H.P."/>
            <person name="Liu X.H."/>
            <person name="Li Y.G."/>
            <person name="Kettle C.J."/>
            <person name="Jalonen R."/>
            <person name="Gaisberger H."/>
            <person name="Ma Y.Z."/>
            <person name="Qiu Y.X."/>
        </authorList>
    </citation>
    <scope>NUCLEOTIDE SEQUENCE [LARGE SCALE GENOMIC DNA]</scope>
    <source>
        <strain evidence="8">Hangzhou</strain>
    </source>
</reference>
<evidence type="ECO:0000256" key="3">
    <source>
        <dbReference type="ARBA" id="ARBA00022777"/>
    </source>
</evidence>
<evidence type="ECO:0000256" key="5">
    <source>
        <dbReference type="PROSITE-ProRule" id="PRU10141"/>
    </source>
</evidence>
<dbReference type="PROSITE" id="PS50011">
    <property type="entry name" value="PROTEIN_KINASE_DOM"/>
    <property type="match status" value="1"/>
</dbReference>
<evidence type="ECO:0000313" key="8">
    <source>
        <dbReference type="EMBL" id="KAK9279641.1"/>
    </source>
</evidence>
<sequence length="385" mass="43077">MKRKQEPERVKPSPFHYGRTWSRGCLVGQGSFGSVFIATLKKPIPPYINLPPYMAVKSAEVSVSGSLQREKQVLDNLRRCPHIIRCFGEELTVTGNGESIFNIFLEYACGGTIADQIKVSSSGRLREVDVRHFTRSILQGLKYVHECGYVHCDLKPDNILLVPITGTDDFVAKIGDFGLAKRANEGQRRHLRGTPMYLSPEAVVEYLQESPSDIWALGCVVLEMLTGKKPWEMEPDMINVQRLMHRIGSVHESPYVPSEIPEEAKDFLKCCFVREPVYRFTAEMLLNHPFVAGPNEDEGKVGDLEEVSDAESVGSTLSFPKADDDAKLGHSSSPSELSFIPLEDFTCYTDQVVLPPLGEERLEFLKRRRAVITSSSIIPKGIMCL</sequence>
<dbReference type="Gene3D" id="1.10.510.10">
    <property type="entry name" value="Transferase(Phosphotransferase) domain 1"/>
    <property type="match status" value="1"/>
</dbReference>
<evidence type="ECO:0000256" key="1">
    <source>
        <dbReference type="ARBA" id="ARBA00022679"/>
    </source>
</evidence>
<feature type="binding site" evidence="5">
    <location>
        <position position="57"/>
    </location>
    <ligand>
        <name>ATP</name>
        <dbReference type="ChEBI" id="CHEBI:30616"/>
    </ligand>
</feature>
<keyword evidence="3" id="KW-0418">Kinase</keyword>
<evidence type="ECO:0000256" key="4">
    <source>
        <dbReference type="ARBA" id="ARBA00022840"/>
    </source>
</evidence>
<keyword evidence="1" id="KW-0808">Transferase</keyword>
<name>A0AAP0WWS9_LIQFO</name>
<dbReference type="SUPFAM" id="SSF56112">
    <property type="entry name" value="Protein kinase-like (PK-like)"/>
    <property type="match status" value="1"/>
</dbReference>
<dbReference type="GO" id="GO:0007165">
    <property type="term" value="P:signal transduction"/>
    <property type="evidence" value="ECO:0007669"/>
    <property type="project" value="TreeGrafter"/>
</dbReference>
<dbReference type="GO" id="GO:0005524">
    <property type="term" value="F:ATP binding"/>
    <property type="evidence" value="ECO:0007669"/>
    <property type="project" value="UniProtKB-UniRule"/>
</dbReference>
<dbReference type="GO" id="GO:0004674">
    <property type="term" value="F:protein serine/threonine kinase activity"/>
    <property type="evidence" value="ECO:0007669"/>
    <property type="project" value="UniProtKB-KW"/>
</dbReference>
<dbReference type="InterPro" id="IPR052751">
    <property type="entry name" value="Plant_MAPKKK"/>
</dbReference>
<evidence type="ECO:0000313" key="9">
    <source>
        <dbReference type="Proteomes" id="UP001415857"/>
    </source>
</evidence>
<gene>
    <name evidence="8" type="ORF">L1049_013320</name>
</gene>
<dbReference type="AlphaFoldDB" id="A0AAP0WWS9"/>
<keyword evidence="4 5" id="KW-0067">ATP-binding</keyword>
<dbReference type="InterPro" id="IPR017441">
    <property type="entry name" value="Protein_kinase_ATP_BS"/>
</dbReference>
<dbReference type="PANTHER" id="PTHR48011:SF56">
    <property type="entry name" value="PROTEIN KINASE DOMAIN-CONTAINING PROTEIN"/>
    <property type="match status" value="1"/>
</dbReference>
<evidence type="ECO:0000256" key="2">
    <source>
        <dbReference type="ARBA" id="ARBA00022741"/>
    </source>
</evidence>
<protein>
    <recommendedName>
        <fullName evidence="7">Protein kinase domain-containing protein</fullName>
    </recommendedName>
</protein>
<accession>A0AAP0WWS9</accession>
<dbReference type="Proteomes" id="UP001415857">
    <property type="component" value="Unassembled WGS sequence"/>
</dbReference>
<dbReference type="PANTHER" id="PTHR48011">
    <property type="entry name" value="CCR4-NOT TRANSCRIPTIONAL COMPLEX SUBUNIT CAF120-RELATED"/>
    <property type="match status" value="1"/>
</dbReference>
<comment type="caution">
    <text evidence="8">The sequence shown here is derived from an EMBL/GenBank/DDBJ whole genome shotgun (WGS) entry which is preliminary data.</text>
</comment>
<keyword evidence="6" id="KW-0723">Serine/threonine-protein kinase</keyword>
<dbReference type="Pfam" id="PF00069">
    <property type="entry name" value="Pkinase"/>
    <property type="match status" value="1"/>
</dbReference>
<dbReference type="InterPro" id="IPR000719">
    <property type="entry name" value="Prot_kinase_dom"/>
</dbReference>
<keyword evidence="2 5" id="KW-0547">Nucleotide-binding</keyword>
<dbReference type="PROSITE" id="PS00108">
    <property type="entry name" value="PROTEIN_KINASE_ST"/>
    <property type="match status" value="1"/>
</dbReference>
<keyword evidence="9" id="KW-1185">Reference proteome</keyword>
<dbReference type="CDD" id="cd06606">
    <property type="entry name" value="STKc_MAPKKK"/>
    <property type="match status" value="1"/>
</dbReference>
<dbReference type="InterPro" id="IPR008271">
    <property type="entry name" value="Ser/Thr_kinase_AS"/>
</dbReference>
<comment type="similarity">
    <text evidence="6">Belongs to the protein kinase superfamily.</text>
</comment>
<organism evidence="8 9">
    <name type="scientific">Liquidambar formosana</name>
    <name type="common">Formosan gum</name>
    <dbReference type="NCBI Taxonomy" id="63359"/>
    <lineage>
        <taxon>Eukaryota</taxon>
        <taxon>Viridiplantae</taxon>
        <taxon>Streptophyta</taxon>
        <taxon>Embryophyta</taxon>
        <taxon>Tracheophyta</taxon>
        <taxon>Spermatophyta</taxon>
        <taxon>Magnoliopsida</taxon>
        <taxon>eudicotyledons</taxon>
        <taxon>Gunneridae</taxon>
        <taxon>Pentapetalae</taxon>
        <taxon>Saxifragales</taxon>
        <taxon>Altingiaceae</taxon>
        <taxon>Liquidambar</taxon>
    </lineage>
</organism>
<proteinExistence type="inferred from homology"/>
<evidence type="ECO:0000256" key="6">
    <source>
        <dbReference type="RuleBase" id="RU000304"/>
    </source>
</evidence>
<dbReference type="EMBL" id="JBBPBK010000008">
    <property type="protein sequence ID" value="KAK9279641.1"/>
    <property type="molecule type" value="Genomic_DNA"/>
</dbReference>
<dbReference type="PROSITE" id="PS00107">
    <property type="entry name" value="PROTEIN_KINASE_ATP"/>
    <property type="match status" value="1"/>
</dbReference>
<evidence type="ECO:0000259" key="7">
    <source>
        <dbReference type="PROSITE" id="PS50011"/>
    </source>
</evidence>